<sequence length="135" mass="14802">MEYEVARNDFATAGDASSNIKKILVQLGINPQIVRRTAIVTYEAEMNLVIHSIGGKIFVNISPKEIEIIAEDKGPGIEDIDLVMQEGYSTASNDIRELGFGAGMGLPNMKKFCDKFDIASEINKGTTVNMKIYIS</sequence>
<feature type="domain" description="Histidine kinase/HSP90-like ATPase" evidence="1">
    <location>
        <begin position="41"/>
        <end position="131"/>
    </location>
</feature>
<accession>A0A410QHL5</accession>
<dbReference type="AlphaFoldDB" id="A0A410QHL5"/>
<dbReference type="EMBL" id="CP035282">
    <property type="protein sequence ID" value="QAT63456.1"/>
    <property type="molecule type" value="Genomic_DNA"/>
</dbReference>
<dbReference type="KEGG" id="spoa:EQM13_11795"/>
<reference evidence="3" key="1">
    <citation type="submission" date="2019-01" db="EMBL/GenBank/DDBJ databases">
        <title>Draft genomes of a novel of Sporanaerobacter strains.</title>
        <authorList>
            <person name="Ma S."/>
        </authorList>
    </citation>
    <scope>NUCLEOTIDE SEQUENCE [LARGE SCALE GENOMIC DNA]</scope>
    <source>
        <strain evidence="3">NJN-17</strain>
    </source>
</reference>
<evidence type="ECO:0000259" key="1">
    <source>
        <dbReference type="Pfam" id="PF02518"/>
    </source>
</evidence>
<dbReference type="InterPro" id="IPR003594">
    <property type="entry name" value="HATPase_dom"/>
</dbReference>
<dbReference type="SUPFAM" id="SSF55874">
    <property type="entry name" value="ATPase domain of HSP90 chaperone/DNA topoisomerase II/histidine kinase"/>
    <property type="match status" value="1"/>
</dbReference>
<dbReference type="OrthoDB" id="9797578at2"/>
<dbReference type="Proteomes" id="UP000287969">
    <property type="component" value="Chromosome"/>
</dbReference>
<organism evidence="2 3">
    <name type="scientific">Acidilutibacter cellobiosedens</name>
    <dbReference type="NCBI Taxonomy" id="2507161"/>
    <lineage>
        <taxon>Bacteria</taxon>
        <taxon>Bacillati</taxon>
        <taxon>Bacillota</taxon>
        <taxon>Tissierellia</taxon>
        <taxon>Tissierellales</taxon>
        <taxon>Acidilutibacteraceae</taxon>
        <taxon>Acidilutibacter</taxon>
    </lineage>
</organism>
<dbReference type="Gene3D" id="3.30.565.10">
    <property type="entry name" value="Histidine kinase-like ATPase, C-terminal domain"/>
    <property type="match status" value="1"/>
</dbReference>
<dbReference type="InterPro" id="IPR036890">
    <property type="entry name" value="HATPase_C_sf"/>
</dbReference>
<evidence type="ECO:0000313" key="2">
    <source>
        <dbReference type="EMBL" id="QAT63456.1"/>
    </source>
</evidence>
<gene>
    <name evidence="2" type="ORF">EQM13_11795</name>
</gene>
<protein>
    <submittedName>
        <fullName evidence="2">Anti-sigma regulatory factor</fullName>
    </submittedName>
</protein>
<keyword evidence="3" id="KW-1185">Reference proteome</keyword>
<evidence type="ECO:0000313" key="3">
    <source>
        <dbReference type="Proteomes" id="UP000287969"/>
    </source>
</evidence>
<dbReference type="Pfam" id="PF02518">
    <property type="entry name" value="HATPase_c"/>
    <property type="match status" value="1"/>
</dbReference>
<proteinExistence type="predicted"/>
<name>A0A410QHL5_9FIRM</name>